<proteinExistence type="predicted"/>
<comment type="caution">
    <text evidence="2">The sequence shown here is derived from an EMBL/GenBank/DDBJ whole genome shotgun (WGS) entry which is preliminary data.</text>
</comment>
<feature type="chain" id="PRO_5021961410" description="Lipoprotein" evidence="1">
    <location>
        <begin position="25"/>
        <end position="100"/>
    </location>
</feature>
<evidence type="ECO:0000256" key="1">
    <source>
        <dbReference type="SAM" id="SignalP"/>
    </source>
</evidence>
<evidence type="ECO:0000313" key="3">
    <source>
        <dbReference type="Proteomes" id="UP000321224"/>
    </source>
</evidence>
<dbReference type="RefSeq" id="WP_090494091.1">
    <property type="nucleotide sequence ID" value="NZ_BJVY01000001.1"/>
</dbReference>
<dbReference type="EMBL" id="BJVY01000001">
    <property type="protein sequence ID" value="GEL68262.1"/>
    <property type="molecule type" value="Genomic_DNA"/>
</dbReference>
<keyword evidence="1" id="KW-0732">Signal</keyword>
<evidence type="ECO:0008006" key="4">
    <source>
        <dbReference type="Google" id="ProtNLM"/>
    </source>
</evidence>
<dbReference type="AlphaFoldDB" id="A0A511H417"/>
<dbReference type="Proteomes" id="UP000321224">
    <property type="component" value="Unassembled WGS sequence"/>
</dbReference>
<organism evidence="2 3">
    <name type="scientific">Myxococcus virescens</name>
    <dbReference type="NCBI Taxonomy" id="83456"/>
    <lineage>
        <taxon>Bacteria</taxon>
        <taxon>Pseudomonadati</taxon>
        <taxon>Myxococcota</taxon>
        <taxon>Myxococcia</taxon>
        <taxon>Myxococcales</taxon>
        <taxon>Cystobacterineae</taxon>
        <taxon>Myxococcaceae</taxon>
        <taxon>Myxococcus</taxon>
    </lineage>
</organism>
<name>A0A511H417_9BACT</name>
<feature type="signal peptide" evidence="1">
    <location>
        <begin position="1"/>
        <end position="24"/>
    </location>
</feature>
<gene>
    <name evidence="2" type="ORF">MVI01_00460</name>
</gene>
<reference evidence="2 3" key="1">
    <citation type="submission" date="2019-07" db="EMBL/GenBank/DDBJ databases">
        <title>Whole genome shotgun sequence of Myxococcus virescens NBRC 100334.</title>
        <authorList>
            <person name="Hosoyama A."/>
            <person name="Uohara A."/>
            <person name="Ohji S."/>
            <person name="Ichikawa N."/>
        </authorList>
    </citation>
    <scope>NUCLEOTIDE SEQUENCE [LARGE SCALE GENOMIC DNA]</scope>
    <source>
        <strain evidence="2 3">NBRC 100334</strain>
    </source>
</reference>
<sequence length="100" mass="10097">MNRHMKAALAVVAPLLLTACSGTSDDDGDACAQVRVFARPASGGAECRSFATPCDVPQGYVECCGAFHGDCVSPGTRCVDDPLDACSPGSGATDCPGICQ</sequence>
<accession>A0A511H417</accession>
<protein>
    <recommendedName>
        <fullName evidence="4">Lipoprotein</fullName>
    </recommendedName>
</protein>
<dbReference type="PROSITE" id="PS51257">
    <property type="entry name" value="PROKAR_LIPOPROTEIN"/>
    <property type="match status" value="1"/>
</dbReference>
<evidence type="ECO:0000313" key="2">
    <source>
        <dbReference type="EMBL" id="GEL68262.1"/>
    </source>
</evidence>